<protein>
    <submittedName>
        <fullName evidence="2">Uncharacterized protein</fullName>
    </submittedName>
</protein>
<sequence>SAAPSSTRHLHFWAASNASPRQETACAFFLPDIRLVNSMMSFHSGDYSPAHTMMPTNDTEAFSFPTASENQNTASGDHLENLGFGPAGPGIQDQAHPSSNHTETLDFSPAEHGSMNTGCGTSTHTGAVSTPHLGDHMALPFDLQMHFAEYTSADGIDYFASNMLTAHSHFYGDAHDETSLSQRTATGSGRHWKDSYSCSGT</sequence>
<evidence type="ECO:0000256" key="1">
    <source>
        <dbReference type="SAM" id="MobiDB-lite"/>
    </source>
</evidence>
<dbReference type="AlphaFoldDB" id="A0A6A6ZIH9"/>
<feature type="non-terminal residue" evidence="2">
    <location>
        <position position="1"/>
    </location>
</feature>
<organism evidence="2 3">
    <name type="scientific">Ophiobolus disseminans</name>
    <dbReference type="NCBI Taxonomy" id="1469910"/>
    <lineage>
        <taxon>Eukaryota</taxon>
        <taxon>Fungi</taxon>
        <taxon>Dikarya</taxon>
        <taxon>Ascomycota</taxon>
        <taxon>Pezizomycotina</taxon>
        <taxon>Dothideomycetes</taxon>
        <taxon>Pleosporomycetidae</taxon>
        <taxon>Pleosporales</taxon>
        <taxon>Pleosporineae</taxon>
        <taxon>Phaeosphaeriaceae</taxon>
        <taxon>Ophiobolus</taxon>
    </lineage>
</organism>
<dbReference type="EMBL" id="MU006240">
    <property type="protein sequence ID" value="KAF2820688.1"/>
    <property type="molecule type" value="Genomic_DNA"/>
</dbReference>
<gene>
    <name evidence="2" type="ORF">CC86DRAFT_428470</name>
</gene>
<feature type="compositionally biased region" description="Polar residues" evidence="1">
    <location>
        <begin position="114"/>
        <end position="127"/>
    </location>
</feature>
<accession>A0A6A6ZIH9</accession>
<name>A0A6A6ZIH9_9PLEO</name>
<proteinExistence type="predicted"/>
<feature type="region of interest" description="Disordered" evidence="1">
    <location>
        <begin position="67"/>
        <end position="127"/>
    </location>
</feature>
<dbReference type="Proteomes" id="UP000799424">
    <property type="component" value="Unassembled WGS sequence"/>
</dbReference>
<reference evidence="2" key="1">
    <citation type="journal article" date="2020" name="Stud. Mycol.">
        <title>101 Dothideomycetes genomes: a test case for predicting lifestyles and emergence of pathogens.</title>
        <authorList>
            <person name="Haridas S."/>
            <person name="Albert R."/>
            <person name="Binder M."/>
            <person name="Bloem J."/>
            <person name="Labutti K."/>
            <person name="Salamov A."/>
            <person name="Andreopoulos B."/>
            <person name="Baker S."/>
            <person name="Barry K."/>
            <person name="Bills G."/>
            <person name="Bluhm B."/>
            <person name="Cannon C."/>
            <person name="Castanera R."/>
            <person name="Culley D."/>
            <person name="Daum C."/>
            <person name="Ezra D."/>
            <person name="Gonzalez J."/>
            <person name="Henrissat B."/>
            <person name="Kuo A."/>
            <person name="Liang C."/>
            <person name="Lipzen A."/>
            <person name="Lutzoni F."/>
            <person name="Magnuson J."/>
            <person name="Mondo S."/>
            <person name="Nolan M."/>
            <person name="Ohm R."/>
            <person name="Pangilinan J."/>
            <person name="Park H.-J."/>
            <person name="Ramirez L."/>
            <person name="Alfaro M."/>
            <person name="Sun H."/>
            <person name="Tritt A."/>
            <person name="Yoshinaga Y."/>
            <person name="Zwiers L.-H."/>
            <person name="Turgeon B."/>
            <person name="Goodwin S."/>
            <person name="Spatafora J."/>
            <person name="Crous P."/>
            <person name="Grigoriev I."/>
        </authorList>
    </citation>
    <scope>NUCLEOTIDE SEQUENCE</scope>
    <source>
        <strain evidence="2">CBS 113818</strain>
    </source>
</reference>
<keyword evidence="3" id="KW-1185">Reference proteome</keyword>
<evidence type="ECO:0000313" key="2">
    <source>
        <dbReference type="EMBL" id="KAF2820688.1"/>
    </source>
</evidence>
<evidence type="ECO:0000313" key="3">
    <source>
        <dbReference type="Proteomes" id="UP000799424"/>
    </source>
</evidence>